<dbReference type="Proteomes" id="UP000249402">
    <property type="component" value="Unassembled WGS sequence"/>
</dbReference>
<evidence type="ECO:0000313" key="1">
    <source>
        <dbReference type="EMBL" id="RAK98133.1"/>
    </source>
</evidence>
<sequence>MAFFCLHHWRLDSRAASAFTDQERNGSSQAIKTILTLLADIASDNVYSHKGMSELNDEMIEVFPYTITMIYQLLLEMRDYLPPPDYPSSAESPQPLDALQSEMKMMKYVLERQSVRWEISRQYVNNLNNMPGNSLYVAS</sequence>
<dbReference type="EMBL" id="KZ824456">
    <property type="protein sequence ID" value="RAK98133.1"/>
    <property type="molecule type" value="Genomic_DNA"/>
</dbReference>
<dbReference type="GeneID" id="37218779"/>
<gene>
    <name evidence="1" type="ORF">BO80DRAFT_166848</name>
</gene>
<accession>A0A395GVM2</accession>
<name>A0A395GVM2_9EURO</name>
<dbReference type="AlphaFoldDB" id="A0A395GVM2"/>
<reference evidence="1 2" key="1">
    <citation type="submission" date="2018-02" db="EMBL/GenBank/DDBJ databases">
        <title>The genomes of Aspergillus section Nigri reveals drivers in fungal speciation.</title>
        <authorList>
            <consortium name="DOE Joint Genome Institute"/>
            <person name="Vesth T.C."/>
            <person name="Nybo J."/>
            <person name="Theobald S."/>
            <person name="Brandl J."/>
            <person name="Frisvad J.C."/>
            <person name="Nielsen K.F."/>
            <person name="Lyhne E.K."/>
            <person name="Kogle M.E."/>
            <person name="Kuo A."/>
            <person name="Riley R."/>
            <person name="Clum A."/>
            <person name="Nolan M."/>
            <person name="Lipzen A."/>
            <person name="Salamov A."/>
            <person name="Henrissat B."/>
            <person name="Wiebenga A."/>
            <person name="De vries R.P."/>
            <person name="Grigoriev I.V."/>
            <person name="Mortensen U.H."/>
            <person name="Andersen M.R."/>
            <person name="Baker S.E."/>
        </authorList>
    </citation>
    <scope>NUCLEOTIDE SEQUENCE [LARGE SCALE GENOMIC DNA]</scope>
    <source>
        <strain evidence="1 2">CBS 121593</strain>
    </source>
</reference>
<dbReference type="OrthoDB" id="270167at2759"/>
<protein>
    <submittedName>
        <fullName evidence="1">Uncharacterized protein</fullName>
    </submittedName>
</protein>
<evidence type="ECO:0000313" key="2">
    <source>
        <dbReference type="Proteomes" id="UP000249402"/>
    </source>
</evidence>
<proteinExistence type="predicted"/>
<keyword evidence="2" id="KW-1185">Reference proteome</keyword>
<dbReference type="RefSeq" id="XP_025572461.1">
    <property type="nucleotide sequence ID" value="XM_025713914.1"/>
</dbReference>
<dbReference type="VEuPathDB" id="FungiDB:BO80DRAFT_166848"/>
<organism evidence="1 2">
    <name type="scientific">Aspergillus ibericus CBS 121593</name>
    <dbReference type="NCBI Taxonomy" id="1448316"/>
    <lineage>
        <taxon>Eukaryota</taxon>
        <taxon>Fungi</taxon>
        <taxon>Dikarya</taxon>
        <taxon>Ascomycota</taxon>
        <taxon>Pezizomycotina</taxon>
        <taxon>Eurotiomycetes</taxon>
        <taxon>Eurotiomycetidae</taxon>
        <taxon>Eurotiales</taxon>
        <taxon>Aspergillaceae</taxon>
        <taxon>Aspergillus</taxon>
        <taxon>Aspergillus subgen. Circumdati</taxon>
    </lineage>
</organism>